<feature type="region of interest" description="Disordered" evidence="1">
    <location>
        <begin position="311"/>
        <end position="431"/>
    </location>
</feature>
<feature type="compositionally biased region" description="Polar residues" evidence="1">
    <location>
        <begin position="780"/>
        <end position="796"/>
    </location>
</feature>
<dbReference type="AlphaFoldDB" id="A0AAD7FB19"/>
<keyword evidence="3" id="KW-1185">Reference proteome</keyword>
<protein>
    <recommendedName>
        <fullName evidence="4">J domain-containing protein</fullName>
    </recommendedName>
</protein>
<feature type="compositionally biased region" description="Basic and acidic residues" evidence="1">
    <location>
        <begin position="382"/>
        <end position="402"/>
    </location>
</feature>
<organism evidence="2 3">
    <name type="scientific">Roridomyces roridus</name>
    <dbReference type="NCBI Taxonomy" id="1738132"/>
    <lineage>
        <taxon>Eukaryota</taxon>
        <taxon>Fungi</taxon>
        <taxon>Dikarya</taxon>
        <taxon>Basidiomycota</taxon>
        <taxon>Agaricomycotina</taxon>
        <taxon>Agaricomycetes</taxon>
        <taxon>Agaricomycetidae</taxon>
        <taxon>Agaricales</taxon>
        <taxon>Marasmiineae</taxon>
        <taxon>Mycenaceae</taxon>
        <taxon>Roridomyces</taxon>
    </lineage>
</organism>
<accession>A0AAD7FB19</accession>
<reference evidence="2" key="1">
    <citation type="submission" date="2023-03" db="EMBL/GenBank/DDBJ databases">
        <title>Massive genome expansion in bonnet fungi (Mycena s.s.) driven by repeated elements and novel gene families across ecological guilds.</title>
        <authorList>
            <consortium name="Lawrence Berkeley National Laboratory"/>
            <person name="Harder C.B."/>
            <person name="Miyauchi S."/>
            <person name="Viragh M."/>
            <person name="Kuo A."/>
            <person name="Thoen E."/>
            <person name="Andreopoulos B."/>
            <person name="Lu D."/>
            <person name="Skrede I."/>
            <person name="Drula E."/>
            <person name="Henrissat B."/>
            <person name="Morin E."/>
            <person name="Kohler A."/>
            <person name="Barry K."/>
            <person name="LaButti K."/>
            <person name="Morin E."/>
            <person name="Salamov A."/>
            <person name="Lipzen A."/>
            <person name="Mereny Z."/>
            <person name="Hegedus B."/>
            <person name="Baldrian P."/>
            <person name="Stursova M."/>
            <person name="Weitz H."/>
            <person name="Taylor A."/>
            <person name="Grigoriev I.V."/>
            <person name="Nagy L.G."/>
            <person name="Martin F."/>
            <person name="Kauserud H."/>
        </authorList>
    </citation>
    <scope>NUCLEOTIDE SEQUENCE</scope>
    <source>
        <strain evidence="2">9284</strain>
    </source>
</reference>
<evidence type="ECO:0008006" key="4">
    <source>
        <dbReference type="Google" id="ProtNLM"/>
    </source>
</evidence>
<evidence type="ECO:0000313" key="3">
    <source>
        <dbReference type="Proteomes" id="UP001221142"/>
    </source>
</evidence>
<proteinExistence type="predicted"/>
<dbReference type="EMBL" id="JARKIF010000029">
    <property type="protein sequence ID" value="KAJ7613191.1"/>
    <property type="molecule type" value="Genomic_DNA"/>
</dbReference>
<feature type="compositionally biased region" description="Acidic residues" evidence="1">
    <location>
        <begin position="317"/>
        <end position="351"/>
    </location>
</feature>
<comment type="caution">
    <text evidence="2">The sequence shown here is derived from an EMBL/GenBank/DDBJ whole genome shotgun (WGS) entry which is preliminary data.</text>
</comment>
<evidence type="ECO:0000313" key="2">
    <source>
        <dbReference type="EMBL" id="KAJ7613191.1"/>
    </source>
</evidence>
<name>A0AAD7FB19_9AGAR</name>
<feature type="region of interest" description="Disordered" evidence="1">
    <location>
        <begin position="739"/>
        <end position="872"/>
    </location>
</feature>
<feature type="compositionally biased region" description="Polar residues" evidence="1">
    <location>
        <begin position="850"/>
        <end position="863"/>
    </location>
</feature>
<evidence type="ECO:0000256" key="1">
    <source>
        <dbReference type="SAM" id="MobiDB-lite"/>
    </source>
</evidence>
<feature type="compositionally biased region" description="Basic and acidic residues" evidence="1">
    <location>
        <begin position="743"/>
        <end position="757"/>
    </location>
</feature>
<sequence>MFTPNPGQMVGITPCLACGCLGVQHLPGREAETEFKSSEPGRPNTFSAPSATAQTLFNSRLPPGMPPVGVTSAPPLFHTALGTSLPTSASAASTNPLSGSTAVPPVFRNLAQSRATTNASAALGSEPFNPAAKAKQEADLNIPGAKQRKRKASTKIPVDRPPPKSQSGGMKLYTAVLIPATKAVARRRGDIPDAAGLVDLAECDYVATIQLADNASPEEVKAALEGGFSKIAAVKKHGLRLLRTGHVLKKGKRGQRVRKRGVRRRLMPLKMSLSIRAVKMAQANSTVRKAGAAFKRSFFVSLPAHGPNLPFPGVFDADSDPDTDISSDETEGEGSDVEETMDSASDSDDSDASIAAPPPVKKTKLNPAEGSKPPPPKNTQKKAAESADSKGKAKPTKAEVRESAPVSSSKGKEKAKKPHEYECDQDEVEDPPFDFPAFDAADEEPVPPALTVPDVQRRAQRAVLNMHPPTQAVTWWTSVATGTYANAYESTANAAALCDMFLNRPGLIQASNVPDIIRSHILTPLVPFVELGSELRENATRRVTFDSEFTAAFALGPGGAHALLDHLSVVYRALPALVSAGIPHAEASVLRSELEDLSCAIFRCVQHLRSTLVPSAYDPPGFREFSIFLETFGDQLPVASEEAFRLLNLSILVNSITRPELNTADVGCLLMMTFDDMSDAASMRKERIVRGGEFGIGRVFNLLARPLLDEVDADNNEYQSTLVLMTGFFSAVTEVLRSSLDTEPEKPEMPSKSEKPSKSKPSSSGPNTRSRAKKRKSSSETGQPETNGKSTPSSDASGAKRKKSPPINLVSESESDSDSEWRRTYKKFKKSARPPTPPKPRPKPRPAFGFNSTASSSAPSRPQTRAAPAWLDSTSLEDDDVDDATQMAWRARYWQQLIRYILERFPHPDVTKRPAVSVVLSPGSNRNSQYRQMSLVYHPDRNGTTSVHFRRICTIITQVLNDTRRTKLDE</sequence>
<feature type="region of interest" description="Disordered" evidence="1">
    <location>
        <begin position="121"/>
        <end position="169"/>
    </location>
</feature>
<dbReference type="Proteomes" id="UP001221142">
    <property type="component" value="Unassembled WGS sequence"/>
</dbReference>
<gene>
    <name evidence="2" type="ORF">FB45DRAFT_1113000</name>
</gene>